<evidence type="ECO:0000313" key="3">
    <source>
        <dbReference type="EMBL" id="BAP54381.1"/>
    </source>
</evidence>
<dbReference type="InterPro" id="IPR039528">
    <property type="entry name" value="DPM1-like"/>
</dbReference>
<name>A0A090BU28_9GAMM</name>
<dbReference type="GO" id="GO:0006488">
    <property type="term" value="P:dolichol-linked oligosaccharide biosynthetic process"/>
    <property type="evidence" value="ECO:0007669"/>
    <property type="project" value="TreeGrafter"/>
</dbReference>
<keyword evidence="1" id="KW-0328">Glycosyltransferase</keyword>
<evidence type="ECO:0000313" key="4">
    <source>
        <dbReference type="Proteomes" id="UP000031623"/>
    </source>
</evidence>
<sequence>MSGFFALNRTSFERYQKRFNPTGYKIGLELLVKCHYQEVHEIPIHFADRQYGVSKLSIKEQLRYIQHLYQLFIYRYSDEYRKG</sequence>
<dbReference type="HOGENOM" id="CLU_2541527_0_0_6"/>
<dbReference type="EMBL" id="AP014633">
    <property type="protein sequence ID" value="BAP54381.1"/>
    <property type="molecule type" value="Genomic_DNA"/>
</dbReference>
<reference evidence="3" key="1">
    <citation type="journal article" date="2014" name="ISME J.">
        <title>Ecophysiology of Thioploca ingrica as revealed by the complete genome sequence supplemented with proteomic evidence.</title>
        <authorList>
            <person name="Kojima H."/>
            <person name="Ogura Y."/>
            <person name="Yamamoto N."/>
            <person name="Togashi T."/>
            <person name="Mori H."/>
            <person name="Watanabe T."/>
            <person name="Nemoto F."/>
            <person name="Kurokawa K."/>
            <person name="Hayashi T."/>
            <person name="Fukui M."/>
        </authorList>
    </citation>
    <scope>NUCLEOTIDE SEQUENCE [LARGE SCALE GENOMIC DNA]</scope>
</reference>
<dbReference type="OrthoDB" id="108054at2"/>
<dbReference type="Proteomes" id="UP000031623">
    <property type="component" value="Chromosome"/>
</dbReference>
<dbReference type="GO" id="GO:0016020">
    <property type="term" value="C:membrane"/>
    <property type="evidence" value="ECO:0007669"/>
    <property type="project" value="GOC"/>
</dbReference>
<dbReference type="STRING" id="40754.THII_0084"/>
<evidence type="ECO:0000256" key="1">
    <source>
        <dbReference type="ARBA" id="ARBA00022676"/>
    </source>
</evidence>
<evidence type="ECO:0000256" key="2">
    <source>
        <dbReference type="ARBA" id="ARBA00022679"/>
    </source>
</evidence>
<dbReference type="GO" id="GO:0035269">
    <property type="term" value="P:protein O-linked glycosylation via mannose"/>
    <property type="evidence" value="ECO:0007669"/>
    <property type="project" value="TreeGrafter"/>
</dbReference>
<organism evidence="3 4">
    <name type="scientific">Thioploca ingrica</name>
    <dbReference type="NCBI Taxonomy" id="40754"/>
    <lineage>
        <taxon>Bacteria</taxon>
        <taxon>Pseudomonadati</taxon>
        <taxon>Pseudomonadota</taxon>
        <taxon>Gammaproteobacteria</taxon>
        <taxon>Thiotrichales</taxon>
        <taxon>Thiotrichaceae</taxon>
        <taxon>Thioploca</taxon>
    </lineage>
</organism>
<dbReference type="KEGG" id="tig:THII_0084"/>
<keyword evidence="4" id="KW-1185">Reference proteome</keyword>
<dbReference type="GO" id="GO:0006506">
    <property type="term" value="P:GPI anchor biosynthetic process"/>
    <property type="evidence" value="ECO:0007669"/>
    <property type="project" value="TreeGrafter"/>
</dbReference>
<dbReference type="GO" id="GO:0004582">
    <property type="term" value="F:dolichyl-phosphate beta-D-mannosyltransferase activity"/>
    <property type="evidence" value="ECO:0007669"/>
    <property type="project" value="InterPro"/>
</dbReference>
<dbReference type="PANTHER" id="PTHR43398">
    <property type="entry name" value="DOLICHOL-PHOSPHATE MANNOSYLTRANSFERASE SUBUNIT 1"/>
    <property type="match status" value="1"/>
</dbReference>
<gene>
    <name evidence="3" type="ORF">THII_0084</name>
</gene>
<proteinExistence type="predicted"/>
<keyword evidence="2 3" id="KW-0808">Transferase</keyword>
<dbReference type="PANTHER" id="PTHR43398:SF1">
    <property type="entry name" value="DOLICHOL-PHOSPHATE MANNOSYLTRANSFERASE SUBUNIT 1"/>
    <property type="match status" value="1"/>
</dbReference>
<protein>
    <submittedName>
        <fullName evidence="3">Glycosyltransferase involved in cell wall biogenesis</fullName>
    </submittedName>
</protein>
<accession>A0A090BU28</accession>
<dbReference type="AlphaFoldDB" id="A0A090BU28"/>